<dbReference type="Proteomes" id="UP000838412">
    <property type="component" value="Chromosome 16"/>
</dbReference>
<dbReference type="AlphaFoldDB" id="A0A8J9Z6I9"/>
<keyword evidence="1" id="KW-0540">Nuclease</keyword>
<organism evidence="2 3">
    <name type="scientific">Branchiostoma lanceolatum</name>
    <name type="common">Common lancelet</name>
    <name type="synonym">Amphioxus lanceolatum</name>
    <dbReference type="NCBI Taxonomy" id="7740"/>
    <lineage>
        <taxon>Eukaryota</taxon>
        <taxon>Metazoa</taxon>
        <taxon>Chordata</taxon>
        <taxon>Cephalochordata</taxon>
        <taxon>Leptocardii</taxon>
        <taxon>Amphioxiformes</taxon>
        <taxon>Branchiostomatidae</taxon>
        <taxon>Branchiostoma</taxon>
    </lineage>
</organism>
<sequence length="102" mass="11846">MSKINNTMDDGDEAASHKHFNHLLQTYREEILPDVVENWDSVKKSMRSMDHMHCQLHALIGFATYSDEALKKLEDLWRKTLEQLDGSAARIPECRTLYLKQG</sequence>
<name>A0A8J9Z6I9_BRALA</name>
<keyword evidence="1" id="KW-0378">Hydrolase</keyword>
<dbReference type="PANTHER" id="PTHR11046">
    <property type="entry name" value="OLIGORIBONUCLEASE, MITOCHONDRIAL"/>
    <property type="match status" value="1"/>
</dbReference>
<dbReference type="GO" id="GO:0000175">
    <property type="term" value="F:3'-5'-RNA exonuclease activity"/>
    <property type="evidence" value="ECO:0007669"/>
    <property type="project" value="InterPro"/>
</dbReference>
<gene>
    <name evidence="2" type="primary">Hypp8336</name>
    <name evidence="2" type="ORF">BLAG_LOCUS9961</name>
</gene>
<accession>A0A8J9Z6I9</accession>
<dbReference type="InterPro" id="IPR022894">
    <property type="entry name" value="Oligoribonuclease"/>
</dbReference>
<evidence type="ECO:0000313" key="2">
    <source>
        <dbReference type="EMBL" id="CAH1248642.1"/>
    </source>
</evidence>
<protein>
    <submittedName>
        <fullName evidence="2">Hypp8336 protein</fullName>
    </submittedName>
</protein>
<dbReference type="PANTHER" id="PTHR11046:SF29">
    <property type="match status" value="1"/>
</dbReference>
<evidence type="ECO:0000256" key="1">
    <source>
        <dbReference type="ARBA" id="ARBA00022722"/>
    </source>
</evidence>
<dbReference type="EMBL" id="OV696701">
    <property type="protein sequence ID" value="CAH1248642.1"/>
    <property type="molecule type" value="Genomic_DNA"/>
</dbReference>
<dbReference type="OrthoDB" id="6159600at2759"/>
<proteinExistence type="predicted"/>
<keyword evidence="3" id="KW-1185">Reference proteome</keyword>
<evidence type="ECO:0000313" key="3">
    <source>
        <dbReference type="Proteomes" id="UP000838412"/>
    </source>
</evidence>
<reference evidence="2" key="1">
    <citation type="submission" date="2022-01" db="EMBL/GenBank/DDBJ databases">
        <authorList>
            <person name="Braso-Vives M."/>
        </authorList>
    </citation>
    <scope>NUCLEOTIDE SEQUENCE</scope>
</reference>